<protein>
    <submittedName>
        <fullName evidence="1">Uncharacterized protein</fullName>
    </submittedName>
</protein>
<feature type="non-terminal residue" evidence="1">
    <location>
        <position position="1"/>
    </location>
</feature>
<evidence type="ECO:0000313" key="2">
    <source>
        <dbReference type="Proteomes" id="UP000708208"/>
    </source>
</evidence>
<accession>A0A8J2LP08</accession>
<organism evidence="1 2">
    <name type="scientific">Allacma fusca</name>
    <dbReference type="NCBI Taxonomy" id="39272"/>
    <lineage>
        <taxon>Eukaryota</taxon>
        <taxon>Metazoa</taxon>
        <taxon>Ecdysozoa</taxon>
        <taxon>Arthropoda</taxon>
        <taxon>Hexapoda</taxon>
        <taxon>Collembola</taxon>
        <taxon>Symphypleona</taxon>
        <taxon>Sminthuridae</taxon>
        <taxon>Allacma</taxon>
    </lineage>
</organism>
<keyword evidence="2" id="KW-1185">Reference proteome</keyword>
<proteinExistence type="predicted"/>
<dbReference type="AlphaFoldDB" id="A0A8J2LP08"/>
<sequence>MNFEKGCVGRLHWTWGTYVNLGTFGGGVVYLYPDSSVVVVVVVITGGPYSRDGVLGGRRNSELVPGGPYSGDGVGTGGGPYVRIGWTTKPWSISFPFEGGKYTGEKPFERCSAHDGSDGMQVGNE</sequence>
<comment type="caution">
    <text evidence="1">The sequence shown here is derived from an EMBL/GenBank/DDBJ whole genome shotgun (WGS) entry which is preliminary data.</text>
</comment>
<reference evidence="1" key="1">
    <citation type="submission" date="2021-06" db="EMBL/GenBank/DDBJ databases">
        <authorList>
            <person name="Hodson N. C."/>
            <person name="Mongue J. A."/>
            <person name="Jaron S. K."/>
        </authorList>
    </citation>
    <scope>NUCLEOTIDE SEQUENCE</scope>
</reference>
<evidence type="ECO:0000313" key="1">
    <source>
        <dbReference type="EMBL" id="CAG7835508.1"/>
    </source>
</evidence>
<gene>
    <name evidence="1" type="ORF">AFUS01_LOCUS44873</name>
</gene>
<dbReference type="EMBL" id="CAJVCH010570646">
    <property type="protein sequence ID" value="CAG7835508.1"/>
    <property type="molecule type" value="Genomic_DNA"/>
</dbReference>
<dbReference type="Proteomes" id="UP000708208">
    <property type="component" value="Unassembled WGS sequence"/>
</dbReference>
<name>A0A8J2LP08_9HEXA</name>